<evidence type="ECO:0000313" key="8">
    <source>
        <dbReference type="Proteomes" id="UP000057158"/>
    </source>
</evidence>
<feature type="transmembrane region" description="Helical" evidence="6">
    <location>
        <begin position="276"/>
        <end position="298"/>
    </location>
</feature>
<keyword evidence="3 6" id="KW-0812">Transmembrane</keyword>
<feature type="transmembrane region" description="Helical" evidence="6">
    <location>
        <begin position="92"/>
        <end position="110"/>
    </location>
</feature>
<feature type="transmembrane region" description="Helical" evidence="6">
    <location>
        <begin position="246"/>
        <end position="264"/>
    </location>
</feature>
<dbReference type="RefSeq" id="WP_053551979.1">
    <property type="nucleotide sequence ID" value="NZ_CP010802.1"/>
</dbReference>
<proteinExistence type="predicted"/>
<dbReference type="InterPro" id="IPR044878">
    <property type="entry name" value="UbiA_sf"/>
</dbReference>
<keyword evidence="2" id="KW-1003">Cell membrane</keyword>
<name>A0A0M4DC23_9BACT</name>
<reference evidence="7 8" key="1">
    <citation type="submission" date="2015-07" db="EMBL/GenBank/DDBJ databases">
        <title>Isolation and Genomic Characterization of a Novel Halophilic Metal-Reducing Deltaproteobacterium from the Deep Subsurface.</title>
        <authorList>
            <person name="Badalamenti J.P."/>
            <person name="Summers Z.M."/>
            <person name="Gralnick J.A."/>
            <person name="Bond D.R."/>
        </authorList>
    </citation>
    <scope>NUCLEOTIDE SEQUENCE [LARGE SCALE GENOMIC DNA]</scope>
    <source>
        <strain evidence="7 8">WTL</strain>
    </source>
</reference>
<evidence type="ECO:0000256" key="6">
    <source>
        <dbReference type="SAM" id="Phobius"/>
    </source>
</evidence>
<evidence type="ECO:0000256" key="5">
    <source>
        <dbReference type="ARBA" id="ARBA00023136"/>
    </source>
</evidence>
<dbReference type="KEGG" id="des:DSOUD_3297"/>
<dbReference type="GO" id="GO:0016020">
    <property type="term" value="C:membrane"/>
    <property type="evidence" value="ECO:0007669"/>
    <property type="project" value="UniProtKB-SubCell"/>
</dbReference>
<feature type="transmembrane region" description="Helical" evidence="6">
    <location>
        <begin position="12"/>
        <end position="35"/>
    </location>
</feature>
<dbReference type="EMBL" id="CP010802">
    <property type="protein sequence ID" value="ALC18017.1"/>
    <property type="molecule type" value="Genomic_DNA"/>
</dbReference>
<feature type="transmembrane region" description="Helical" evidence="6">
    <location>
        <begin position="116"/>
        <end position="133"/>
    </location>
</feature>
<dbReference type="PATRIC" id="fig|1603606.3.peg.3546"/>
<gene>
    <name evidence="7" type="ORF">DSOUD_3297</name>
</gene>
<dbReference type="AlphaFoldDB" id="A0A0M4DC23"/>
<evidence type="ECO:0000256" key="4">
    <source>
        <dbReference type="ARBA" id="ARBA00022989"/>
    </source>
</evidence>
<feature type="transmembrane region" description="Helical" evidence="6">
    <location>
        <begin position="145"/>
        <end position="168"/>
    </location>
</feature>
<comment type="subcellular location">
    <subcellularLocation>
        <location evidence="1">Membrane</location>
        <topology evidence="1">Multi-pass membrane protein</topology>
    </subcellularLocation>
</comment>
<dbReference type="Pfam" id="PF01040">
    <property type="entry name" value="UbiA"/>
    <property type="match status" value="1"/>
</dbReference>
<dbReference type="STRING" id="1603606.DSOUD_3297"/>
<keyword evidence="5 6" id="KW-0472">Membrane</keyword>
<dbReference type="Proteomes" id="UP000057158">
    <property type="component" value="Chromosome"/>
</dbReference>
<accession>A0A0M4DC23</accession>
<dbReference type="InterPro" id="IPR000537">
    <property type="entry name" value="UbiA_prenyltransferase"/>
</dbReference>
<feature type="transmembrane region" description="Helical" evidence="6">
    <location>
        <begin position="219"/>
        <end position="240"/>
    </location>
</feature>
<evidence type="ECO:0000256" key="1">
    <source>
        <dbReference type="ARBA" id="ARBA00004141"/>
    </source>
</evidence>
<evidence type="ECO:0000256" key="3">
    <source>
        <dbReference type="ARBA" id="ARBA00022692"/>
    </source>
</evidence>
<keyword evidence="7" id="KW-0808">Transferase</keyword>
<keyword evidence="8" id="KW-1185">Reference proteome</keyword>
<organism evidence="7 8">
    <name type="scientific">Desulfuromonas soudanensis</name>
    <dbReference type="NCBI Taxonomy" id="1603606"/>
    <lineage>
        <taxon>Bacteria</taxon>
        <taxon>Pseudomonadati</taxon>
        <taxon>Thermodesulfobacteriota</taxon>
        <taxon>Desulfuromonadia</taxon>
        <taxon>Desulfuromonadales</taxon>
        <taxon>Desulfuromonadaceae</taxon>
        <taxon>Desulfuromonas</taxon>
    </lineage>
</organism>
<keyword evidence="4 6" id="KW-1133">Transmembrane helix</keyword>
<dbReference type="GO" id="GO:0016765">
    <property type="term" value="F:transferase activity, transferring alkyl or aryl (other than methyl) groups"/>
    <property type="evidence" value="ECO:0007669"/>
    <property type="project" value="InterPro"/>
</dbReference>
<protein>
    <submittedName>
        <fullName evidence="7">4-hydroxybenzoate polyprenyltransferase</fullName>
    </submittedName>
</protein>
<dbReference type="Gene3D" id="1.10.357.140">
    <property type="entry name" value="UbiA prenyltransferase"/>
    <property type="match status" value="1"/>
</dbReference>
<feature type="transmembrane region" description="Helical" evidence="6">
    <location>
        <begin position="41"/>
        <end position="59"/>
    </location>
</feature>
<feature type="transmembrane region" description="Helical" evidence="6">
    <location>
        <begin position="174"/>
        <end position="193"/>
    </location>
</feature>
<dbReference type="OrthoDB" id="6456825at2"/>
<evidence type="ECO:0000256" key="2">
    <source>
        <dbReference type="ARBA" id="ARBA00022475"/>
    </source>
</evidence>
<evidence type="ECO:0000313" key="7">
    <source>
        <dbReference type="EMBL" id="ALC18017.1"/>
    </source>
</evidence>
<sequence>MTNRWWLYQKERFPIFAHGPLILAFSLSAMSYSALLRGESTLRPAAALVAFVTAFFFFLQLRIADEFKDAADDARWRPYRPVPRGLVTLRELGWIGVGAGVIQLAGSLWLRPLQALMLVIAWVYLALMSREFFVHDWLKAHPTFYLLSHMIILPVFDIYATACDWLMARATPPQGLIWFLAVSYLNGIVIEIGRKIRAPEDEEEGVETYTVLWGRPRALAAWLGAMGLTALCAWRGAVLIGFATPVALLLLILLVSATLVAIRFARHPLPGRGRHFELVSGIWTLVMYLSLGAGPLLLRFLQGGLR</sequence>